<comment type="caution">
    <text evidence="2">The sequence shown here is derived from an EMBL/GenBank/DDBJ whole genome shotgun (WGS) entry which is preliminary data.</text>
</comment>
<dbReference type="GeneID" id="82190238"/>
<sequence>MAKHDKDTYDWIDDPFNEKKIAEEQERLGMSGTSKTLVTVGLLLFVVGVIVLIGLLLFGTL</sequence>
<proteinExistence type="predicted"/>
<keyword evidence="1" id="KW-1133">Transmembrane helix</keyword>
<protein>
    <submittedName>
        <fullName evidence="2">Uncharacterized protein</fullName>
    </submittedName>
</protein>
<dbReference type="EMBL" id="SSTJ01000002">
    <property type="protein sequence ID" value="THG38349.1"/>
    <property type="molecule type" value="Genomic_DNA"/>
</dbReference>
<dbReference type="Proteomes" id="UP000308978">
    <property type="component" value="Unassembled WGS sequence"/>
</dbReference>
<name>A0A4S4G418_9ACTN</name>
<dbReference type="RefSeq" id="WP_016308869.1">
    <property type="nucleotide sequence ID" value="NZ_CAJTBT010000001.1"/>
</dbReference>
<reference evidence="2 3" key="1">
    <citation type="submission" date="2019-04" db="EMBL/GenBank/DDBJ databases">
        <title>Microbes associate with the intestines of laboratory mice.</title>
        <authorList>
            <person name="Navarre W."/>
            <person name="Wong E."/>
            <person name="Huang K.C."/>
            <person name="Tropini C."/>
            <person name="Ng K."/>
            <person name="Yu B."/>
        </authorList>
    </citation>
    <scope>NUCLEOTIDE SEQUENCE [LARGE SCALE GENOMIC DNA]</scope>
    <source>
        <strain evidence="2 3">NM80_B27</strain>
    </source>
</reference>
<gene>
    <name evidence="2" type="ORF">E5986_02735</name>
</gene>
<organism evidence="2 3">
    <name type="scientific">Adlercreutzia caecimuris</name>
    <dbReference type="NCBI Taxonomy" id="671266"/>
    <lineage>
        <taxon>Bacteria</taxon>
        <taxon>Bacillati</taxon>
        <taxon>Actinomycetota</taxon>
        <taxon>Coriobacteriia</taxon>
        <taxon>Eggerthellales</taxon>
        <taxon>Eggerthellaceae</taxon>
        <taxon>Adlercreutzia</taxon>
    </lineage>
</organism>
<evidence type="ECO:0000313" key="3">
    <source>
        <dbReference type="Proteomes" id="UP000308978"/>
    </source>
</evidence>
<keyword evidence="1" id="KW-0812">Transmembrane</keyword>
<dbReference type="AlphaFoldDB" id="A0A4S4G418"/>
<keyword evidence="1" id="KW-0472">Membrane</keyword>
<evidence type="ECO:0000256" key="1">
    <source>
        <dbReference type="SAM" id="Phobius"/>
    </source>
</evidence>
<evidence type="ECO:0000313" key="2">
    <source>
        <dbReference type="EMBL" id="THG38349.1"/>
    </source>
</evidence>
<accession>A0A4S4G418</accession>
<feature type="transmembrane region" description="Helical" evidence="1">
    <location>
        <begin position="37"/>
        <end position="58"/>
    </location>
</feature>